<dbReference type="Proteomes" id="UP000813876">
    <property type="component" value="Unassembled WGS sequence"/>
</dbReference>
<protein>
    <submittedName>
        <fullName evidence="1">Uncharacterized protein</fullName>
    </submittedName>
</protein>
<sequence length="461" mass="53259">MKIYFSDFFNVDSDVIDGYGAFNPSLLNDLPLFIDPFLLYSNDNEEIKDLHHSVISYVGFLKEKASDGNIDIQKLKSWFFFPEVKQNWFGYSEIENGGSGLGRTFADSLNKNLHTIFSNFGSENISTDSHLEKLCLVNEGVGKDAISDFTTNLIKEYLLEYTQKFAVDNIDKSLLQVFTVKKVSFDYDNEVWINKKYTLPCHKGDFVLLTPKSILTKDDTWINKKDLCANYDGVINSISNDELRDRFVNEVLRLTPEDDHTIKSRNKAIAETILKYPQYIDYFIKHKESRGNEAKINSSIKVNQTEKLFIENISEIFKELNKTEFYDITSFDGKEINLKVSLFKNLIESKGGSGFLYINENFITREKELGIFIKMLFMEKGDYDFNKIKGKVKFKLASNNKLKDALVSKCKNEVNLKDEQKQIMPIICYKDSDFVRVQKLITESKLKEDDFLFTIDARPSA</sequence>
<organism evidence="1 2">
    <name type="scientific">Photobacterium phosphoreum</name>
    <dbReference type="NCBI Taxonomy" id="659"/>
    <lineage>
        <taxon>Bacteria</taxon>
        <taxon>Pseudomonadati</taxon>
        <taxon>Pseudomonadota</taxon>
        <taxon>Gammaproteobacteria</taxon>
        <taxon>Vibrionales</taxon>
        <taxon>Vibrionaceae</taxon>
        <taxon>Photobacterium</taxon>
    </lineage>
</organism>
<dbReference type="AlphaFoldDB" id="A0AAW4ZV53"/>
<evidence type="ECO:0000313" key="1">
    <source>
        <dbReference type="EMBL" id="MCF2301233.1"/>
    </source>
</evidence>
<comment type="caution">
    <text evidence="1">The sequence shown here is derived from an EMBL/GenBank/DDBJ whole genome shotgun (WGS) entry which is preliminary data.</text>
</comment>
<name>A0AAW4ZV53_PHOPO</name>
<evidence type="ECO:0000313" key="2">
    <source>
        <dbReference type="Proteomes" id="UP000813876"/>
    </source>
</evidence>
<dbReference type="RefSeq" id="WP_232580872.1">
    <property type="nucleotide sequence ID" value="NZ_WMCP01000004.1"/>
</dbReference>
<gene>
    <name evidence="1" type="ORF">GLP33_05750</name>
</gene>
<dbReference type="EMBL" id="WMCP01000004">
    <property type="protein sequence ID" value="MCF2301233.1"/>
    <property type="molecule type" value="Genomic_DNA"/>
</dbReference>
<reference evidence="1" key="1">
    <citation type="submission" date="2019-11" db="EMBL/GenBank/DDBJ databases">
        <title>Comparative genomics of photobacteria reveal adaptation to distinct habitats.</title>
        <authorList>
            <person name="Fuertes-Perez S."/>
            <person name="Hilgarth M."/>
            <person name="Vogel R.F."/>
        </authorList>
    </citation>
    <scope>NUCLEOTIDE SEQUENCE</scope>
    <source>
        <strain evidence="1">TMW2.2145</strain>
    </source>
</reference>
<proteinExistence type="predicted"/>
<accession>A0AAW4ZV53</accession>